<organism evidence="3 4">
    <name type="scientific">Paraburkholderia graminis</name>
    <dbReference type="NCBI Taxonomy" id="60548"/>
    <lineage>
        <taxon>Bacteria</taxon>
        <taxon>Pseudomonadati</taxon>
        <taxon>Pseudomonadota</taxon>
        <taxon>Betaproteobacteria</taxon>
        <taxon>Burkholderiales</taxon>
        <taxon>Burkholderiaceae</taxon>
        <taxon>Paraburkholderia</taxon>
    </lineage>
</organism>
<comment type="caution">
    <text evidence="3">The sequence shown here is derived from an EMBL/GenBank/DDBJ whole genome shotgun (WGS) entry which is preliminary data.</text>
</comment>
<evidence type="ECO:0000259" key="2">
    <source>
        <dbReference type="Pfam" id="PF13579"/>
    </source>
</evidence>
<dbReference type="AlphaFoldDB" id="A0ABD5CKB6"/>
<dbReference type="Pfam" id="PF00534">
    <property type="entry name" value="Glycos_transf_1"/>
    <property type="match status" value="1"/>
</dbReference>
<dbReference type="InterPro" id="IPR001296">
    <property type="entry name" value="Glyco_trans_1"/>
</dbReference>
<dbReference type="PANTHER" id="PTHR45947">
    <property type="entry name" value="SULFOQUINOVOSYL TRANSFERASE SQD2"/>
    <property type="match status" value="1"/>
</dbReference>
<evidence type="ECO:0000313" key="4">
    <source>
        <dbReference type="Proteomes" id="UP001245184"/>
    </source>
</evidence>
<sequence>MILRQKIVHVTEALGGGVLHCVVLLANRQAAAGDDVVVLHSVRKDTPLNATLNKLFDPRVRRRVVEMQTAIGVRDLSSLGRLFVELFRERPDIVHLHSSKAAALGRIATRLLGLSGCTIYSPHGFAFLKEDTSALKAKLFLLIERTLHAMGGHIVACSKSEWRYARMLLSNPQRTSLVENAVKLDDFGADTTRQTREQVVVCTSARVTYQKAPWRFTQLAQRLARTSNVRAVWYGDGEAEAIDRWIDREVVELSGWIAAPELRRALQQCDIFVLPSLWEGMPIALIEAQAAGLPAVASRIVGNRDVIVHGVTGFLASNDAELEHYTRRLIDDPQLRERMGTAAAKHALARFGDARLFRSYVGIYRRLLSPVHAHHSPALTRALSIEVLK</sequence>
<dbReference type="PANTHER" id="PTHR45947:SF3">
    <property type="entry name" value="SULFOQUINOVOSYL TRANSFERASE SQD2"/>
    <property type="match status" value="1"/>
</dbReference>
<evidence type="ECO:0000313" key="3">
    <source>
        <dbReference type="EMBL" id="MDR6205778.1"/>
    </source>
</evidence>
<accession>A0ABD5CKB6</accession>
<dbReference type="Gene3D" id="3.40.50.2000">
    <property type="entry name" value="Glycogen Phosphorylase B"/>
    <property type="match status" value="2"/>
</dbReference>
<dbReference type="EMBL" id="JAVIZN010000002">
    <property type="protein sequence ID" value="MDR6205778.1"/>
    <property type="molecule type" value="Genomic_DNA"/>
</dbReference>
<dbReference type="Proteomes" id="UP001245184">
    <property type="component" value="Unassembled WGS sequence"/>
</dbReference>
<dbReference type="RefSeq" id="WP_051153854.1">
    <property type="nucleotide sequence ID" value="NZ_ATXV01000001.1"/>
</dbReference>
<feature type="domain" description="Glycosyl transferase family 1" evidence="1">
    <location>
        <begin position="197"/>
        <end position="345"/>
    </location>
</feature>
<reference evidence="3 4" key="1">
    <citation type="submission" date="2023-08" db="EMBL/GenBank/DDBJ databases">
        <title>Genome sequencing of plant associated microbes to promote plant fitness in Sorghum bicolor and Oryza sativa.</title>
        <authorList>
            <person name="Coleman-Derr D."/>
        </authorList>
    </citation>
    <scope>NUCLEOTIDE SEQUENCE [LARGE SCALE GENOMIC DNA]</scope>
    <source>
        <strain evidence="3 4">SLBN-33</strain>
    </source>
</reference>
<protein>
    <submittedName>
        <fullName evidence="3">Glycosyltransferase involved in cell wall biosynthesis</fullName>
    </submittedName>
</protein>
<dbReference type="InterPro" id="IPR028098">
    <property type="entry name" value="Glyco_trans_4-like_N"/>
</dbReference>
<dbReference type="SUPFAM" id="SSF53756">
    <property type="entry name" value="UDP-Glycosyltransferase/glycogen phosphorylase"/>
    <property type="match status" value="1"/>
</dbReference>
<gene>
    <name evidence="3" type="ORF">QF025_004498</name>
</gene>
<name>A0ABD5CKB6_9BURK</name>
<dbReference type="Pfam" id="PF13579">
    <property type="entry name" value="Glyco_trans_4_4"/>
    <property type="match status" value="1"/>
</dbReference>
<dbReference type="GO" id="GO:0016757">
    <property type="term" value="F:glycosyltransferase activity"/>
    <property type="evidence" value="ECO:0007669"/>
    <property type="project" value="UniProtKB-ARBA"/>
</dbReference>
<feature type="domain" description="Glycosyltransferase subfamily 4-like N-terminal" evidence="2">
    <location>
        <begin position="16"/>
        <end position="180"/>
    </location>
</feature>
<dbReference type="InterPro" id="IPR050194">
    <property type="entry name" value="Glycosyltransferase_grp1"/>
</dbReference>
<evidence type="ECO:0000259" key="1">
    <source>
        <dbReference type="Pfam" id="PF00534"/>
    </source>
</evidence>
<proteinExistence type="predicted"/>